<keyword evidence="3 4" id="KW-0443">Lipid metabolism</keyword>
<evidence type="ECO:0000256" key="2">
    <source>
        <dbReference type="ARBA" id="ARBA00022963"/>
    </source>
</evidence>
<dbReference type="InterPro" id="IPR037483">
    <property type="entry name" value="YjjU-like"/>
</dbReference>
<dbReference type="InterPro" id="IPR016035">
    <property type="entry name" value="Acyl_Trfase/lysoPLipase"/>
</dbReference>
<feature type="short sequence motif" description="GXSXG" evidence="4">
    <location>
        <begin position="37"/>
        <end position="41"/>
    </location>
</feature>
<evidence type="ECO:0000313" key="7">
    <source>
        <dbReference type="Proteomes" id="UP000322524"/>
    </source>
</evidence>
<feature type="short sequence motif" description="GXGXXG" evidence="4">
    <location>
        <begin position="10"/>
        <end position="15"/>
    </location>
</feature>
<keyword evidence="2 4" id="KW-0442">Lipid degradation</keyword>
<dbReference type="InterPro" id="IPR045943">
    <property type="entry name" value="DUF6363"/>
</dbReference>
<dbReference type="Pfam" id="PF19890">
    <property type="entry name" value="DUF6363"/>
    <property type="match status" value="1"/>
</dbReference>
<feature type="domain" description="PNPLA" evidence="5">
    <location>
        <begin position="6"/>
        <end position="173"/>
    </location>
</feature>
<protein>
    <submittedName>
        <fullName evidence="6">Patatin family protein</fullName>
    </submittedName>
</protein>
<keyword evidence="1 4" id="KW-0378">Hydrolase</keyword>
<feature type="active site" description="Proton acceptor" evidence="4">
    <location>
        <position position="160"/>
    </location>
</feature>
<evidence type="ECO:0000313" key="6">
    <source>
        <dbReference type="EMBL" id="TYS70844.1"/>
    </source>
</evidence>
<dbReference type="SUPFAM" id="SSF52151">
    <property type="entry name" value="FabD/lysophospholipase-like"/>
    <property type="match status" value="1"/>
</dbReference>
<dbReference type="InterPro" id="IPR002641">
    <property type="entry name" value="PNPLA_dom"/>
</dbReference>
<dbReference type="Proteomes" id="UP000322524">
    <property type="component" value="Unassembled WGS sequence"/>
</dbReference>
<dbReference type="GO" id="GO:0016042">
    <property type="term" value="P:lipid catabolic process"/>
    <property type="evidence" value="ECO:0007669"/>
    <property type="project" value="UniProtKB-UniRule"/>
</dbReference>
<evidence type="ECO:0000256" key="1">
    <source>
        <dbReference type="ARBA" id="ARBA00022801"/>
    </source>
</evidence>
<accession>A0A5D4T9R4</accession>
<dbReference type="PANTHER" id="PTHR14226:SF25">
    <property type="entry name" value="PHOSPHOESTERASE"/>
    <property type="match status" value="1"/>
</dbReference>
<gene>
    <name evidence="6" type="ORF">FZC76_02815</name>
</gene>
<dbReference type="GO" id="GO:0016787">
    <property type="term" value="F:hydrolase activity"/>
    <property type="evidence" value="ECO:0007669"/>
    <property type="project" value="UniProtKB-UniRule"/>
</dbReference>
<dbReference type="EMBL" id="VTEV01000001">
    <property type="protein sequence ID" value="TYS70844.1"/>
    <property type="molecule type" value="Genomic_DNA"/>
</dbReference>
<evidence type="ECO:0000259" key="5">
    <source>
        <dbReference type="PROSITE" id="PS51635"/>
    </source>
</evidence>
<dbReference type="AlphaFoldDB" id="A0A5D4T9R4"/>
<dbReference type="InterPro" id="IPR050301">
    <property type="entry name" value="NTE"/>
</dbReference>
<comment type="caution">
    <text evidence="6">The sequence shown here is derived from an EMBL/GenBank/DDBJ whole genome shotgun (WGS) entry which is preliminary data.</text>
</comment>
<reference evidence="6 7" key="1">
    <citation type="submission" date="2019-08" db="EMBL/GenBank/DDBJ databases">
        <title>Bacillus genomes from the desert of Cuatro Cienegas, Coahuila.</title>
        <authorList>
            <person name="Olmedo-Alvarez G."/>
        </authorList>
    </citation>
    <scope>NUCLEOTIDE SEQUENCE [LARGE SCALE GENOMIC DNA]</scope>
    <source>
        <strain evidence="6 7">CH28_1T</strain>
    </source>
</reference>
<proteinExistence type="predicted"/>
<evidence type="ECO:0000256" key="3">
    <source>
        <dbReference type="ARBA" id="ARBA00023098"/>
    </source>
</evidence>
<dbReference type="RefSeq" id="WP_148986746.1">
    <property type="nucleotide sequence ID" value="NZ_VTEV01000001.1"/>
</dbReference>
<sequence>MLNIGLVLEGGGMRGVYTAGILEYFMEKDLYFPYVIGVSAGACMAASYLSRQPGRNKKVNIDFVGDPRYLSYRNYWKKRQMFDMDFLFDEIPNKLVPYDYETFLNRTEQFVIVTTDCLTGEPIYYNMDQHGEDMLQLIRASSSLPFVAPSVAYQDKMLLDGGIIDPIPLKKAQKDGFEKNVVILTKPVGYKKKASRFTSLFKYKQYPIISERLQTRYKLYNDTLDYVASEKNAGSTFVFQPSKPLPVGRMERKKERLQALYELGYEDAKNNFKALQKFLQN</sequence>
<dbReference type="CDD" id="cd07208">
    <property type="entry name" value="Pat_hypo_Ecoli_yjju_like"/>
    <property type="match status" value="1"/>
</dbReference>
<feature type="short sequence motif" description="DGA/G" evidence="4">
    <location>
        <begin position="160"/>
        <end position="162"/>
    </location>
</feature>
<dbReference type="PROSITE" id="PS51635">
    <property type="entry name" value="PNPLA"/>
    <property type="match status" value="1"/>
</dbReference>
<dbReference type="Pfam" id="PF01734">
    <property type="entry name" value="Patatin"/>
    <property type="match status" value="1"/>
</dbReference>
<dbReference type="Gene3D" id="3.40.1090.10">
    <property type="entry name" value="Cytosolic phospholipase A2 catalytic domain"/>
    <property type="match status" value="2"/>
</dbReference>
<dbReference type="PANTHER" id="PTHR14226">
    <property type="entry name" value="NEUROPATHY TARGET ESTERASE/SWISS CHEESE D.MELANOGASTER"/>
    <property type="match status" value="1"/>
</dbReference>
<name>A0A5D4T9R4_9BACI</name>
<dbReference type="STRING" id="79883.GCA_001636495_03287"/>
<dbReference type="OrthoDB" id="9802424at2"/>
<feature type="active site" description="Nucleophile" evidence="4">
    <location>
        <position position="39"/>
    </location>
</feature>
<evidence type="ECO:0000256" key="4">
    <source>
        <dbReference type="PROSITE-ProRule" id="PRU01161"/>
    </source>
</evidence>
<organism evidence="6 7">
    <name type="scientific">Sutcliffiella horikoshii</name>
    <dbReference type="NCBI Taxonomy" id="79883"/>
    <lineage>
        <taxon>Bacteria</taxon>
        <taxon>Bacillati</taxon>
        <taxon>Bacillota</taxon>
        <taxon>Bacilli</taxon>
        <taxon>Bacillales</taxon>
        <taxon>Bacillaceae</taxon>
        <taxon>Sutcliffiella</taxon>
    </lineage>
</organism>